<dbReference type="SMART" id="SM00382">
    <property type="entry name" value="AAA"/>
    <property type="match status" value="1"/>
</dbReference>
<dbReference type="PANTHER" id="PTHR42788">
    <property type="entry name" value="TAURINE IMPORT ATP-BINDING PROTEIN-RELATED"/>
    <property type="match status" value="1"/>
</dbReference>
<dbReference type="SUPFAM" id="SSF52540">
    <property type="entry name" value="P-loop containing nucleoside triphosphate hydrolases"/>
    <property type="match status" value="1"/>
</dbReference>
<dbReference type="InterPro" id="IPR003593">
    <property type="entry name" value="AAA+_ATPase"/>
</dbReference>
<keyword evidence="6" id="KW-1185">Reference proteome</keyword>
<sequence>MTAPQEAPAKLVVEDVGKRFAGDGGETVVALEGADLRIAPGEFVSIVGPSGCGKSTLFNIVAGLTRPTRGRVLLDGEEHASLLGRVGYMPQKDLLMPWRSVLDNVTLGLEMGGVSRRDARELARAELGRFGLRGFERRWPRDLSGGMRQRAALLRTFLAGRELMLLDEPFGALDALTRQTMQEWLLDVWAADRKTILFITHDVEEAVYLSDRVYVMSGRPGRVQLCVEIDLPRPRRFEIHGSPAFVALKQRLLAPLHEASRRQLEEVVA</sequence>
<reference evidence="5 6" key="1">
    <citation type="submission" date="2020-08" db="EMBL/GenBank/DDBJ databases">
        <title>Genomic Encyclopedia of Archaeal and Bacterial Type Strains, Phase II (KMG-II): from individual species to whole genera.</title>
        <authorList>
            <person name="Goeker M."/>
        </authorList>
    </citation>
    <scope>NUCLEOTIDE SEQUENCE [LARGE SCALE GENOMIC DNA]</scope>
    <source>
        <strain evidence="5 6">DSM 23288</strain>
    </source>
</reference>
<organism evidence="5 6">
    <name type="scientific">Conexibacter arvalis</name>
    <dbReference type="NCBI Taxonomy" id="912552"/>
    <lineage>
        <taxon>Bacteria</taxon>
        <taxon>Bacillati</taxon>
        <taxon>Actinomycetota</taxon>
        <taxon>Thermoleophilia</taxon>
        <taxon>Solirubrobacterales</taxon>
        <taxon>Conexibacteraceae</taxon>
        <taxon>Conexibacter</taxon>
    </lineage>
</organism>
<dbReference type="Gene3D" id="3.40.50.300">
    <property type="entry name" value="P-loop containing nucleotide triphosphate hydrolases"/>
    <property type="match status" value="1"/>
</dbReference>
<evidence type="ECO:0000313" key="5">
    <source>
        <dbReference type="EMBL" id="MBB4664194.1"/>
    </source>
</evidence>
<keyword evidence="3" id="KW-0067">ATP-binding</keyword>
<dbReference type="GO" id="GO:0005524">
    <property type="term" value="F:ATP binding"/>
    <property type="evidence" value="ECO:0007669"/>
    <property type="project" value="UniProtKB-KW"/>
</dbReference>
<proteinExistence type="predicted"/>
<keyword evidence="1" id="KW-0813">Transport</keyword>
<dbReference type="CDD" id="cd03293">
    <property type="entry name" value="ABC_NrtD_SsuB_transporters"/>
    <property type="match status" value="1"/>
</dbReference>
<dbReference type="PANTHER" id="PTHR42788:SF2">
    <property type="entry name" value="ABC TRANSPORTER ATP-BINDING PROTEIN"/>
    <property type="match status" value="1"/>
</dbReference>
<dbReference type="InterPro" id="IPR017871">
    <property type="entry name" value="ABC_transporter-like_CS"/>
</dbReference>
<dbReference type="PROSITE" id="PS00211">
    <property type="entry name" value="ABC_TRANSPORTER_1"/>
    <property type="match status" value="1"/>
</dbReference>
<comment type="caution">
    <text evidence="5">The sequence shown here is derived from an EMBL/GenBank/DDBJ whole genome shotgun (WGS) entry which is preliminary data.</text>
</comment>
<accession>A0A840IJJ1</accession>
<dbReference type="Pfam" id="PF00005">
    <property type="entry name" value="ABC_tran"/>
    <property type="match status" value="1"/>
</dbReference>
<dbReference type="InterPro" id="IPR027417">
    <property type="entry name" value="P-loop_NTPase"/>
</dbReference>
<dbReference type="PROSITE" id="PS50893">
    <property type="entry name" value="ABC_TRANSPORTER_2"/>
    <property type="match status" value="1"/>
</dbReference>
<dbReference type="InterPro" id="IPR003439">
    <property type="entry name" value="ABC_transporter-like_ATP-bd"/>
</dbReference>
<gene>
    <name evidence="5" type="ORF">BDZ31_003797</name>
</gene>
<dbReference type="InterPro" id="IPR050166">
    <property type="entry name" value="ABC_transporter_ATP-bind"/>
</dbReference>
<evidence type="ECO:0000256" key="3">
    <source>
        <dbReference type="ARBA" id="ARBA00022840"/>
    </source>
</evidence>
<evidence type="ECO:0000256" key="2">
    <source>
        <dbReference type="ARBA" id="ARBA00022741"/>
    </source>
</evidence>
<feature type="domain" description="ABC transporter" evidence="4">
    <location>
        <begin position="11"/>
        <end position="243"/>
    </location>
</feature>
<dbReference type="RefSeq" id="WP_183344008.1">
    <property type="nucleotide sequence ID" value="NZ_JACHNU010000006.1"/>
</dbReference>
<dbReference type="AlphaFoldDB" id="A0A840IJJ1"/>
<keyword evidence="2" id="KW-0547">Nucleotide-binding</keyword>
<evidence type="ECO:0000259" key="4">
    <source>
        <dbReference type="PROSITE" id="PS50893"/>
    </source>
</evidence>
<protein>
    <submittedName>
        <fullName evidence="5">ABC-type nitrate/sulfonate/bicarbonate transport system ATPase subunit</fullName>
    </submittedName>
</protein>
<evidence type="ECO:0000313" key="6">
    <source>
        <dbReference type="Proteomes" id="UP000585272"/>
    </source>
</evidence>
<dbReference type="EMBL" id="JACHNU010000006">
    <property type="protein sequence ID" value="MBB4664194.1"/>
    <property type="molecule type" value="Genomic_DNA"/>
</dbReference>
<dbReference type="GO" id="GO:0016887">
    <property type="term" value="F:ATP hydrolysis activity"/>
    <property type="evidence" value="ECO:0007669"/>
    <property type="project" value="InterPro"/>
</dbReference>
<name>A0A840IJJ1_9ACTN</name>
<evidence type="ECO:0000256" key="1">
    <source>
        <dbReference type="ARBA" id="ARBA00022448"/>
    </source>
</evidence>
<dbReference type="Proteomes" id="UP000585272">
    <property type="component" value="Unassembled WGS sequence"/>
</dbReference>